<dbReference type="RefSeq" id="WP_211856058.1">
    <property type="nucleotide sequence ID" value="NZ_JAAGBB010000052.1"/>
</dbReference>
<sequence length="137" mass="14820">MRFPAIDALIERANAVSGEMAALSPIMQRIAASALTGDRRSSSEWTPLRAVPSLGRGRAGTAMVPLSDLAKDGWRVVPLPEYHALVNDLPPRLDWPGWHWAALPPDDGEHGAQIFRSRSEAQAYASAHFRQGKGVAA</sequence>
<name>A0ABS5F829_9PROT</name>
<comment type="caution">
    <text evidence="1">The sequence shown here is derived from an EMBL/GenBank/DDBJ whole genome shotgun (WGS) entry which is preliminary data.</text>
</comment>
<evidence type="ECO:0000313" key="2">
    <source>
        <dbReference type="Proteomes" id="UP001196870"/>
    </source>
</evidence>
<dbReference type="EMBL" id="JAAGBB010000052">
    <property type="protein sequence ID" value="MBR0668280.1"/>
    <property type="molecule type" value="Genomic_DNA"/>
</dbReference>
<gene>
    <name evidence="1" type="ORF">GXW71_28265</name>
</gene>
<organism evidence="1 2">
    <name type="scientific">Plastoroseomonas hellenica</name>
    <dbReference type="NCBI Taxonomy" id="2687306"/>
    <lineage>
        <taxon>Bacteria</taxon>
        <taxon>Pseudomonadati</taxon>
        <taxon>Pseudomonadota</taxon>
        <taxon>Alphaproteobacteria</taxon>
        <taxon>Acetobacterales</taxon>
        <taxon>Acetobacteraceae</taxon>
        <taxon>Plastoroseomonas</taxon>
    </lineage>
</organism>
<keyword evidence="2" id="KW-1185">Reference proteome</keyword>
<accession>A0ABS5F829</accession>
<evidence type="ECO:0000313" key="1">
    <source>
        <dbReference type="EMBL" id="MBR0668280.1"/>
    </source>
</evidence>
<dbReference type="Proteomes" id="UP001196870">
    <property type="component" value="Unassembled WGS sequence"/>
</dbReference>
<reference evidence="2" key="1">
    <citation type="journal article" date="2021" name="Syst. Appl. Microbiol.">
        <title>Roseomonas hellenica sp. nov., isolated from roots of wild-growing Alkanna tinctoria.</title>
        <authorList>
            <person name="Rat A."/>
            <person name="Naranjo H.D."/>
            <person name="Lebbe L."/>
            <person name="Cnockaert M."/>
            <person name="Krigas N."/>
            <person name="Grigoriadou K."/>
            <person name="Maloupa E."/>
            <person name="Willems A."/>
        </authorList>
    </citation>
    <scope>NUCLEOTIDE SEQUENCE [LARGE SCALE GENOMIC DNA]</scope>
    <source>
        <strain evidence="2">LMG 31523</strain>
    </source>
</reference>
<protein>
    <submittedName>
        <fullName evidence="1">Uncharacterized protein</fullName>
    </submittedName>
</protein>
<proteinExistence type="predicted"/>